<dbReference type="PANTHER" id="PTHR43968">
    <property type="match status" value="1"/>
</dbReference>
<evidence type="ECO:0000313" key="2">
    <source>
        <dbReference type="EMBL" id="BCD98547.1"/>
    </source>
</evidence>
<dbReference type="Pfam" id="PF13410">
    <property type="entry name" value="GST_C_2"/>
    <property type="match status" value="1"/>
</dbReference>
<dbReference type="KEGG" id="marq:MARGE09_P2748"/>
<dbReference type="CDD" id="cd03060">
    <property type="entry name" value="GST_N_Omega_like"/>
    <property type="match status" value="1"/>
</dbReference>
<dbReference type="CDD" id="cd03196">
    <property type="entry name" value="GST_C_5"/>
    <property type="match status" value="1"/>
</dbReference>
<dbReference type="SUPFAM" id="SSF52833">
    <property type="entry name" value="Thioredoxin-like"/>
    <property type="match status" value="1"/>
</dbReference>
<dbReference type="InterPro" id="IPR036249">
    <property type="entry name" value="Thioredoxin-like_sf"/>
</dbReference>
<dbReference type="Gene3D" id="3.40.30.10">
    <property type="entry name" value="Glutaredoxin"/>
    <property type="match status" value="1"/>
</dbReference>
<dbReference type="AlphaFoldDB" id="A0AAN1WJ91"/>
<sequence length="237" mass="26838">MRCPKEDCSVLPVLYSFRRCPYAMRARLALAMSGCAVVLREVSLKAKPSDMLKASPKGTVPVMVLPCGRVIDESLEIMAWAFEQGQGCSGKSGGGSLSVPNLSSLNLSRLNHALIEVNDTHFKCWLDRYKYADRYRDYTQEQSRAEASVFIMSLESHLKHQPYLSGEHFGFLDAAIAPFVRQFSGVEPHWFEQQRDWPHVLEWLSAFKCSELFSAIMLKYSPWCAQKDNAEVCSWGK</sequence>
<feature type="domain" description="GST N-terminal" evidence="1">
    <location>
        <begin position="10"/>
        <end position="89"/>
    </location>
</feature>
<dbReference type="Proteomes" id="UP001320119">
    <property type="component" value="Chromosome"/>
</dbReference>
<dbReference type="SUPFAM" id="SSF47616">
    <property type="entry name" value="GST C-terminal domain-like"/>
    <property type="match status" value="1"/>
</dbReference>
<evidence type="ECO:0000313" key="3">
    <source>
        <dbReference type="Proteomes" id="UP001320119"/>
    </source>
</evidence>
<dbReference type="PROSITE" id="PS50404">
    <property type="entry name" value="GST_NTER"/>
    <property type="match status" value="1"/>
</dbReference>
<dbReference type="InterPro" id="IPR036282">
    <property type="entry name" value="Glutathione-S-Trfase_C_sf"/>
</dbReference>
<dbReference type="Gene3D" id="1.20.1050.10">
    <property type="match status" value="1"/>
</dbReference>
<dbReference type="InterPro" id="IPR004045">
    <property type="entry name" value="Glutathione_S-Trfase_N"/>
</dbReference>
<dbReference type="Pfam" id="PF13417">
    <property type="entry name" value="GST_N_3"/>
    <property type="match status" value="1"/>
</dbReference>
<dbReference type="PANTHER" id="PTHR43968:SF14">
    <property type="entry name" value="GLUTATHIONE S-TRANSFERASE"/>
    <property type="match status" value="1"/>
</dbReference>
<keyword evidence="3" id="KW-1185">Reference proteome</keyword>
<gene>
    <name evidence="2" type="ORF">MARGE09_P2748</name>
</gene>
<reference evidence="2 3" key="1">
    <citation type="journal article" date="2022" name="IScience">
        <title>An ultrasensitive nanofiber-based assay for enzymatic hydrolysis and deep-sea microbial degradation of cellulose.</title>
        <authorList>
            <person name="Tsudome M."/>
            <person name="Tachioka M."/>
            <person name="Miyazaki M."/>
            <person name="Uchimura K."/>
            <person name="Tsuda M."/>
            <person name="Takaki Y."/>
            <person name="Deguchi S."/>
        </authorList>
    </citation>
    <scope>NUCLEOTIDE SEQUENCE [LARGE SCALE GENOMIC DNA]</scope>
    <source>
        <strain evidence="2 3">GE09</strain>
    </source>
</reference>
<organism evidence="2 3">
    <name type="scientific">Marinagarivorans cellulosilyticus</name>
    <dbReference type="NCBI Taxonomy" id="2721545"/>
    <lineage>
        <taxon>Bacteria</taxon>
        <taxon>Pseudomonadati</taxon>
        <taxon>Pseudomonadota</taxon>
        <taxon>Gammaproteobacteria</taxon>
        <taxon>Cellvibrionales</taxon>
        <taxon>Cellvibrionaceae</taxon>
        <taxon>Marinagarivorans</taxon>
    </lineage>
</organism>
<protein>
    <recommendedName>
        <fullName evidence="1">GST N-terminal domain-containing protein</fullName>
    </recommendedName>
</protein>
<accession>A0AAN1WJ91</accession>
<evidence type="ECO:0000259" key="1">
    <source>
        <dbReference type="PROSITE" id="PS50404"/>
    </source>
</evidence>
<dbReference type="GO" id="GO:0005737">
    <property type="term" value="C:cytoplasm"/>
    <property type="evidence" value="ECO:0007669"/>
    <property type="project" value="TreeGrafter"/>
</dbReference>
<proteinExistence type="predicted"/>
<dbReference type="InterPro" id="IPR050983">
    <property type="entry name" value="GST_Omega/HSP26"/>
</dbReference>
<name>A0AAN1WJ91_9GAMM</name>
<dbReference type="EMBL" id="AP023086">
    <property type="protein sequence ID" value="BCD98547.1"/>
    <property type="molecule type" value="Genomic_DNA"/>
</dbReference>